<dbReference type="Gene3D" id="3.40.630.30">
    <property type="match status" value="1"/>
</dbReference>
<dbReference type="AlphaFoldDB" id="A0AAW4JKT8"/>
<evidence type="ECO:0000313" key="2">
    <source>
        <dbReference type="EMBL" id="MBO4142149.1"/>
    </source>
</evidence>
<dbReference type="Pfam" id="PF00583">
    <property type="entry name" value="Acetyltransf_1"/>
    <property type="match status" value="1"/>
</dbReference>
<reference evidence="2" key="2">
    <citation type="submission" date="2021-03" db="EMBL/GenBank/DDBJ databases">
        <title>X isolated from Micromonospora tulbaghiae.</title>
        <authorList>
            <person name="Stennett H.L."/>
        </authorList>
    </citation>
    <scope>NUCLEOTIDE SEQUENCE</scope>
    <source>
        <strain evidence="2">28M1-20</strain>
    </source>
</reference>
<organism evidence="2 5">
    <name type="scientific">Micromonospora tulbaghiae</name>
    <dbReference type="NCBI Taxonomy" id="479978"/>
    <lineage>
        <taxon>Bacteria</taxon>
        <taxon>Bacillati</taxon>
        <taxon>Actinomycetota</taxon>
        <taxon>Actinomycetes</taxon>
        <taxon>Micromonosporales</taxon>
        <taxon>Micromonosporaceae</taxon>
        <taxon>Micromonospora</taxon>
    </lineage>
</organism>
<dbReference type="GeneID" id="93473305"/>
<dbReference type="GO" id="GO:0016747">
    <property type="term" value="F:acyltransferase activity, transferring groups other than amino-acyl groups"/>
    <property type="evidence" value="ECO:0007669"/>
    <property type="project" value="InterPro"/>
</dbReference>
<gene>
    <name evidence="3" type="ORF">GA0070562_0611</name>
    <name evidence="2" type="ORF">J5U46_18525</name>
</gene>
<dbReference type="CDD" id="cd04301">
    <property type="entry name" value="NAT_SF"/>
    <property type="match status" value="1"/>
</dbReference>
<dbReference type="EMBL" id="JAGFVQ010000036">
    <property type="protein sequence ID" value="MBO4142149.1"/>
    <property type="molecule type" value="Genomic_DNA"/>
</dbReference>
<dbReference type="EMBL" id="FMCQ01000012">
    <property type="protein sequence ID" value="SCF14667.1"/>
    <property type="molecule type" value="Genomic_DNA"/>
</dbReference>
<evidence type="ECO:0000313" key="4">
    <source>
        <dbReference type="Proteomes" id="UP000199405"/>
    </source>
</evidence>
<evidence type="ECO:0000313" key="3">
    <source>
        <dbReference type="EMBL" id="SCF14667.1"/>
    </source>
</evidence>
<evidence type="ECO:0000313" key="5">
    <source>
        <dbReference type="Proteomes" id="UP000669887"/>
    </source>
</evidence>
<protein>
    <submittedName>
        <fullName evidence="3">Acetyltransferase (GNAT) family protein</fullName>
    </submittedName>
    <submittedName>
        <fullName evidence="2">GNAT family N-acetyltransferase</fullName>
    </submittedName>
</protein>
<dbReference type="InterPro" id="IPR016181">
    <property type="entry name" value="Acyl_CoA_acyltransferase"/>
</dbReference>
<sequence length="191" mass="21606">MSRAKGARREELACHPLTEERWPDLLRLFGDRGAANGCWCMFWRLRRSEFEANRSPGNRRALRELVRSGVVPGVLGYRDDEPVGWCSVAPREEYGSLERSPKYRRTDETPVWSVVCFFLAREHRGEGLAAALLDGAVTYAGQQGATVVEGYPVCGDDGSHYMGTASLFERCGFTQVRRVDERRAVYRREVG</sequence>
<feature type="domain" description="N-acetyltransferase" evidence="1">
    <location>
        <begin position="12"/>
        <end position="191"/>
    </location>
</feature>
<reference evidence="3 4" key="1">
    <citation type="submission" date="2016-06" db="EMBL/GenBank/DDBJ databases">
        <authorList>
            <person name="Varghese N."/>
            <person name="Submissions Spin"/>
        </authorList>
    </citation>
    <scope>NUCLEOTIDE SEQUENCE [LARGE SCALE GENOMIC DNA]</scope>
    <source>
        <strain evidence="3 4">DSM 45142</strain>
    </source>
</reference>
<evidence type="ECO:0000259" key="1">
    <source>
        <dbReference type="PROSITE" id="PS51186"/>
    </source>
</evidence>
<proteinExistence type="predicted"/>
<dbReference type="PROSITE" id="PS51186">
    <property type="entry name" value="GNAT"/>
    <property type="match status" value="1"/>
</dbReference>
<dbReference type="Proteomes" id="UP000669887">
    <property type="component" value="Unassembled WGS sequence"/>
</dbReference>
<keyword evidence="4" id="KW-1185">Reference proteome</keyword>
<dbReference type="SUPFAM" id="SSF55729">
    <property type="entry name" value="Acyl-CoA N-acyltransferases (Nat)"/>
    <property type="match status" value="1"/>
</dbReference>
<name>A0AAW4JKT8_9ACTN</name>
<dbReference type="RefSeq" id="WP_091427620.1">
    <property type="nucleotide sequence ID" value="NZ_FMCQ01000012.1"/>
</dbReference>
<dbReference type="InterPro" id="IPR000182">
    <property type="entry name" value="GNAT_dom"/>
</dbReference>
<dbReference type="Proteomes" id="UP000199405">
    <property type="component" value="Unassembled WGS sequence"/>
</dbReference>
<accession>A0AAW4JKT8</accession>
<comment type="caution">
    <text evidence="2">The sequence shown here is derived from an EMBL/GenBank/DDBJ whole genome shotgun (WGS) entry which is preliminary data.</text>
</comment>